<accession>A0ABV8M167</accession>
<name>A0ABV8M167_9ACTN</name>
<sequence>MVALWHTYALHAVVLRAADCVPVPAQRQPPDGTEATPDDLRTRLPNQARDQLAHLPASTAFIAWTMARDGHTPAWLTRHLDISPTDAAAVCALAATEPH</sequence>
<reference evidence="2" key="1">
    <citation type="journal article" date="2019" name="Int. J. Syst. Evol. Microbiol.">
        <title>The Global Catalogue of Microorganisms (GCM) 10K type strain sequencing project: providing services to taxonomists for standard genome sequencing and annotation.</title>
        <authorList>
            <consortium name="The Broad Institute Genomics Platform"/>
            <consortium name="The Broad Institute Genome Sequencing Center for Infectious Disease"/>
            <person name="Wu L."/>
            <person name="Ma J."/>
        </authorList>
    </citation>
    <scope>NUCLEOTIDE SEQUENCE [LARGE SCALE GENOMIC DNA]</scope>
    <source>
        <strain evidence="2">CGMCC 4.7289</strain>
    </source>
</reference>
<organism evidence="1 2">
    <name type="scientific">Hamadaea flava</name>
    <dbReference type="NCBI Taxonomy" id="1742688"/>
    <lineage>
        <taxon>Bacteria</taxon>
        <taxon>Bacillati</taxon>
        <taxon>Actinomycetota</taxon>
        <taxon>Actinomycetes</taxon>
        <taxon>Micromonosporales</taxon>
        <taxon>Micromonosporaceae</taxon>
        <taxon>Hamadaea</taxon>
    </lineage>
</organism>
<protein>
    <submittedName>
        <fullName evidence="1">Uncharacterized protein</fullName>
    </submittedName>
</protein>
<dbReference type="EMBL" id="JBHSAY010000030">
    <property type="protein sequence ID" value="MFC4136459.1"/>
    <property type="molecule type" value="Genomic_DNA"/>
</dbReference>
<evidence type="ECO:0000313" key="2">
    <source>
        <dbReference type="Proteomes" id="UP001595816"/>
    </source>
</evidence>
<comment type="caution">
    <text evidence="1">The sequence shown here is derived from an EMBL/GenBank/DDBJ whole genome shotgun (WGS) entry which is preliminary data.</text>
</comment>
<evidence type="ECO:0000313" key="1">
    <source>
        <dbReference type="EMBL" id="MFC4136459.1"/>
    </source>
</evidence>
<dbReference type="RefSeq" id="WP_253755958.1">
    <property type="nucleotide sequence ID" value="NZ_JAMZDZ010000001.1"/>
</dbReference>
<proteinExistence type="predicted"/>
<gene>
    <name evidence="1" type="ORF">ACFOZ4_38120</name>
</gene>
<dbReference type="Proteomes" id="UP001595816">
    <property type="component" value="Unassembled WGS sequence"/>
</dbReference>
<keyword evidence="2" id="KW-1185">Reference proteome</keyword>